<name>A0A0V8RVU6_PYROC</name>
<dbReference type="STRING" id="2309.CF15_05285"/>
<dbReference type="AlphaFoldDB" id="A0A0V8RVU6"/>
<sequence length="199" mass="21886">MARAAARLLGPLGLTRERLDTLWIAYGERPPGPPPRRWRGLTGYGRLDIAARVLLAALYPRGRLEEDSGLLVYLGSERPAALSLLPSCLPGEMEYEHESAELLLRVLRGEACRLLDPAPPLVELLRALRARGYRVVLLTERGGRLRRHRRGTAYVLGLRVDPPRGLPVDEEASVGPCSYLASHVTAYVNALRLLGGARA</sequence>
<dbReference type="InterPro" id="IPR029028">
    <property type="entry name" value="Alpha/beta_knot_MTases"/>
</dbReference>
<proteinExistence type="predicted"/>
<dbReference type="SUPFAM" id="SSF75217">
    <property type="entry name" value="alpha/beta knot"/>
    <property type="match status" value="1"/>
</dbReference>
<dbReference type="RefSeq" id="WP_058370856.1">
    <property type="nucleotide sequence ID" value="NZ_LNTB01000001.1"/>
</dbReference>
<dbReference type="InterPro" id="IPR029026">
    <property type="entry name" value="tRNA_m1G_MTases_N"/>
</dbReference>
<evidence type="ECO:0000313" key="2">
    <source>
        <dbReference type="Proteomes" id="UP000053352"/>
    </source>
</evidence>
<protein>
    <submittedName>
        <fullName evidence="1">Uncharacterized protein</fullName>
    </submittedName>
</protein>
<organism evidence="1 2">
    <name type="scientific">Pyrodictium occultum</name>
    <dbReference type="NCBI Taxonomy" id="2309"/>
    <lineage>
        <taxon>Archaea</taxon>
        <taxon>Thermoproteota</taxon>
        <taxon>Thermoprotei</taxon>
        <taxon>Desulfurococcales</taxon>
        <taxon>Pyrodictiaceae</taxon>
        <taxon>Pyrodictium</taxon>
    </lineage>
</organism>
<comment type="caution">
    <text evidence="1">The sequence shown here is derived from an EMBL/GenBank/DDBJ whole genome shotgun (WGS) entry which is preliminary data.</text>
</comment>
<dbReference type="OrthoDB" id="15472at2157"/>
<reference evidence="1 2" key="1">
    <citation type="submission" date="2015-11" db="EMBL/GenBank/DDBJ databases">
        <title>Genome sequence of Pyrodictium occultum PL-19, a marine hyperthermophilic archaeon isolated from Volcano, Italy.</title>
        <authorList>
            <person name="Utturkar S."/>
            <person name="Huber H."/>
            <person name="Leptihn S."/>
            <person name="Brown S."/>
            <person name="Stetter K.O."/>
            <person name="Podar M."/>
        </authorList>
    </citation>
    <scope>NUCLEOTIDE SEQUENCE [LARGE SCALE GENOMIC DNA]</scope>
    <source>
        <strain evidence="1 2">PL-19</strain>
    </source>
</reference>
<evidence type="ECO:0000313" key="1">
    <source>
        <dbReference type="EMBL" id="KSW12175.1"/>
    </source>
</evidence>
<dbReference type="Proteomes" id="UP000053352">
    <property type="component" value="Unassembled WGS sequence"/>
</dbReference>
<gene>
    <name evidence="1" type="ORF">CF15_05285</name>
</gene>
<keyword evidence="2" id="KW-1185">Reference proteome</keyword>
<accession>A0A0V8RVU6</accession>
<dbReference type="EMBL" id="LNTB01000001">
    <property type="protein sequence ID" value="KSW12175.1"/>
    <property type="molecule type" value="Genomic_DNA"/>
</dbReference>
<dbReference type="Gene3D" id="3.40.1280.10">
    <property type="match status" value="1"/>
</dbReference>